<protein>
    <recommendedName>
        <fullName evidence="4">Isoaspartyl peptidase</fullName>
    </recommendedName>
</protein>
<dbReference type="RefSeq" id="WP_104832225.1">
    <property type="nucleotide sequence ID" value="NZ_PJCH01000017.1"/>
</dbReference>
<gene>
    <name evidence="9" type="ORF">CW354_21860</name>
</gene>
<dbReference type="Pfam" id="PF01112">
    <property type="entry name" value="Asparaginase_2"/>
    <property type="match status" value="1"/>
</dbReference>
<dbReference type="Proteomes" id="UP000239504">
    <property type="component" value="Unassembled WGS sequence"/>
</dbReference>
<feature type="chain" id="PRO_5015729577" description="Isoaspartyl peptidase" evidence="8">
    <location>
        <begin position="20"/>
        <end position="342"/>
    </location>
</feature>
<feature type="binding site" evidence="6">
    <location>
        <begin position="231"/>
        <end position="234"/>
    </location>
    <ligand>
        <name>substrate</name>
    </ligand>
</feature>
<dbReference type="GO" id="GO:0008233">
    <property type="term" value="F:peptidase activity"/>
    <property type="evidence" value="ECO:0007669"/>
    <property type="project" value="UniProtKB-KW"/>
</dbReference>
<keyword evidence="2" id="KW-0378">Hydrolase</keyword>
<evidence type="ECO:0000256" key="5">
    <source>
        <dbReference type="PIRSR" id="PIRSR600246-1"/>
    </source>
</evidence>
<dbReference type="PANTHER" id="PTHR10188:SF6">
    <property type="entry name" value="N(4)-(BETA-N-ACETYLGLUCOSAMINYL)-L-ASPARAGINASE"/>
    <property type="match status" value="1"/>
</dbReference>
<dbReference type="EMBL" id="PJCH01000017">
    <property type="protein sequence ID" value="PQA85585.1"/>
    <property type="molecule type" value="Genomic_DNA"/>
</dbReference>
<reference evidence="9 10" key="1">
    <citation type="submission" date="2017-12" db="EMBL/GenBank/DDBJ databases">
        <authorList>
            <person name="Hurst M.R.H."/>
        </authorList>
    </citation>
    <scope>NUCLEOTIDE SEQUENCE [LARGE SCALE GENOMIC DNA]</scope>
    <source>
        <strain evidence="9 10">SY-3-19</strain>
    </source>
</reference>
<keyword evidence="10" id="KW-1185">Reference proteome</keyword>
<dbReference type="GO" id="GO:0006508">
    <property type="term" value="P:proteolysis"/>
    <property type="evidence" value="ECO:0007669"/>
    <property type="project" value="UniProtKB-KW"/>
</dbReference>
<evidence type="ECO:0000313" key="9">
    <source>
        <dbReference type="EMBL" id="PQA85585.1"/>
    </source>
</evidence>
<keyword evidence="8" id="KW-0732">Signal</keyword>
<dbReference type="PANTHER" id="PTHR10188">
    <property type="entry name" value="L-ASPARAGINASE"/>
    <property type="match status" value="1"/>
</dbReference>
<name>A0A2S7JZB1_9PROT</name>
<dbReference type="GO" id="GO:0016811">
    <property type="term" value="F:hydrolase activity, acting on carbon-nitrogen (but not peptide) bonds, in linear amides"/>
    <property type="evidence" value="ECO:0007669"/>
    <property type="project" value="UniProtKB-ARBA"/>
</dbReference>
<dbReference type="OrthoDB" id="9780217at2"/>
<evidence type="ECO:0000256" key="7">
    <source>
        <dbReference type="PIRSR" id="PIRSR600246-3"/>
    </source>
</evidence>
<keyword evidence="1" id="KW-0645">Protease</keyword>
<evidence type="ECO:0000256" key="1">
    <source>
        <dbReference type="ARBA" id="ARBA00022670"/>
    </source>
</evidence>
<accession>A0A2S7JZB1</accession>
<keyword evidence="3" id="KW-0068">Autocatalytic cleavage</keyword>
<proteinExistence type="predicted"/>
<feature type="site" description="Cleavage; by autolysis" evidence="7">
    <location>
        <begin position="202"/>
        <end position="203"/>
    </location>
</feature>
<feature type="active site" description="Nucleophile" evidence="5">
    <location>
        <position position="203"/>
    </location>
</feature>
<sequence>MRFVLGFLAALWAAGAAFAADEASAPITIVIHGGAGALAPGRYTPEEEAAYKAKLGEALDAGYAVLEEGGAALDAIEAAIVTMEDSPLFNAGKGAVFTRDGKNELDTSIMDGRTLNAGAAAGVTTVKNPIKLARAIMENSEHVMFARDGADKFAKEQGLDLVKPEYFRTERRWNAYKKALKAEKEAAKDGKGAALPHPFKYGTVGAVALDADGNLAAGTSTGGMMMKRYGRVGDSPIIGAGTFADNKSCAVSATGWGEYFIRLTIARDICAQVEYAGKTVEEAADDVIHHRLPDLGGDGGVIVLGPDGSYVMSFNTKGMFRGVKNADTQMVAIYGETEATEE</sequence>
<feature type="binding site" evidence="6">
    <location>
        <begin position="254"/>
        <end position="257"/>
    </location>
    <ligand>
        <name>substrate</name>
    </ligand>
</feature>
<feature type="signal peptide" evidence="8">
    <location>
        <begin position="1"/>
        <end position="19"/>
    </location>
</feature>
<dbReference type="CDD" id="cd04701">
    <property type="entry name" value="Asparaginase_2"/>
    <property type="match status" value="1"/>
</dbReference>
<dbReference type="InterPro" id="IPR000246">
    <property type="entry name" value="Peptidase_T2"/>
</dbReference>
<evidence type="ECO:0000313" key="10">
    <source>
        <dbReference type="Proteomes" id="UP000239504"/>
    </source>
</evidence>
<dbReference type="FunFam" id="3.60.20.30:FF:000001">
    <property type="entry name" value="Isoaspartyl peptidase/L-asparaginase"/>
    <property type="match status" value="1"/>
</dbReference>
<dbReference type="AlphaFoldDB" id="A0A2S7JZB1"/>
<evidence type="ECO:0000256" key="8">
    <source>
        <dbReference type="SAM" id="SignalP"/>
    </source>
</evidence>
<dbReference type="SUPFAM" id="SSF56235">
    <property type="entry name" value="N-terminal nucleophile aminohydrolases (Ntn hydrolases)"/>
    <property type="match status" value="1"/>
</dbReference>
<evidence type="ECO:0000256" key="2">
    <source>
        <dbReference type="ARBA" id="ARBA00022801"/>
    </source>
</evidence>
<dbReference type="InterPro" id="IPR029055">
    <property type="entry name" value="Ntn_hydrolases_N"/>
</dbReference>
<organism evidence="9 10">
    <name type="scientific">Hyphococcus luteus</name>
    <dbReference type="NCBI Taxonomy" id="2058213"/>
    <lineage>
        <taxon>Bacteria</taxon>
        <taxon>Pseudomonadati</taxon>
        <taxon>Pseudomonadota</taxon>
        <taxon>Alphaproteobacteria</taxon>
        <taxon>Parvularculales</taxon>
        <taxon>Parvularculaceae</taxon>
        <taxon>Hyphococcus</taxon>
    </lineage>
</organism>
<evidence type="ECO:0000256" key="6">
    <source>
        <dbReference type="PIRSR" id="PIRSR600246-2"/>
    </source>
</evidence>
<evidence type="ECO:0000256" key="3">
    <source>
        <dbReference type="ARBA" id="ARBA00022813"/>
    </source>
</evidence>
<evidence type="ECO:0000256" key="4">
    <source>
        <dbReference type="ARBA" id="ARBA00069124"/>
    </source>
</evidence>
<comment type="caution">
    <text evidence="9">The sequence shown here is derived from an EMBL/GenBank/DDBJ whole genome shotgun (WGS) entry which is preliminary data.</text>
</comment>
<dbReference type="Gene3D" id="3.60.20.30">
    <property type="entry name" value="(Glycosyl)asparaginase"/>
    <property type="match status" value="1"/>
</dbReference>